<dbReference type="InterPro" id="IPR038734">
    <property type="entry name" value="YhaN_AAA"/>
</dbReference>
<evidence type="ECO:0000256" key="1">
    <source>
        <dbReference type="SAM" id="Coils"/>
    </source>
</evidence>
<keyword evidence="5" id="KW-1185">Reference proteome</keyword>
<dbReference type="AlphaFoldDB" id="A0A2U1JU83"/>
<feature type="domain" description="YhaN AAA" evidence="3">
    <location>
        <begin position="1"/>
        <end position="198"/>
    </location>
</feature>
<feature type="coiled-coil region" evidence="1">
    <location>
        <begin position="569"/>
        <end position="603"/>
    </location>
</feature>
<dbReference type="Proteomes" id="UP000245998">
    <property type="component" value="Unassembled WGS sequence"/>
</dbReference>
<dbReference type="SUPFAM" id="SSF52540">
    <property type="entry name" value="P-loop containing nucleoside triphosphate hydrolases"/>
    <property type="match status" value="1"/>
</dbReference>
<feature type="coiled-coil region" evidence="1">
    <location>
        <begin position="672"/>
        <end position="723"/>
    </location>
</feature>
<dbReference type="Gene3D" id="3.40.50.300">
    <property type="entry name" value="P-loop containing nucleotide triphosphate hydrolases"/>
    <property type="match status" value="2"/>
</dbReference>
<evidence type="ECO:0000259" key="3">
    <source>
        <dbReference type="Pfam" id="PF13514"/>
    </source>
</evidence>
<name>A0A2U1JU83_9BACI</name>
<dbReference type="Pfam" id="PF13514">
    <property type="entry name" value="AAA_27"/>
    <property type="match status" value="1"/>
</dbReference>
<reference evidence="4 5" key="1">
    <citation type="submission" date="2018-04" db="EMBL/GenBank/DDBJ databases">
        <title>Camelliibacillus theae gen. nov., sp. nov., isolated from Pu'er tea.</title>
        <authorList>
            <person name="Niu L."/>
        </authorList>
    </citation>
    <scope>NUCLEOTIDE SEQUENCE [LARGE SCALE GENOMIC DNA]</scope>
    <source>
        <strain evidence="4 5">T8</strain>
    </source>
</reference>
<sequence length="991" mass="116457">MIIEKLTIYGYGHLKNRTIQLDTGFHVFYGRNEAGKTTILSFIETMLFGFPKRQQNELRYEPKSGGVHGGKIDIQLESGKLSIERIKGREPKESIIIFNDKVIDEDELHRLLQGIDRTLFRDIFSARLEHLREMEKLNEEDLNRFLLGTGISGNFSLFQLESRLETKQGELFKPQGRKPIMNEALAELKKADEAVSKSNGIKAQYAQKQAEKTEIQTKIETIQKEKEEIKKKLTLFEKVKATEPFYSEKKLLQLQLNDFHDLNDFPEDGLNRYERLKIRLLDFEGEAKNSAYKIEQLKRDLPKVNHEWLEQAFAVQQLKENAETYRMKQERLLLLTEQIKHEEAAVASLIEHLGPKWSHEKILSANVSYSEQENLEHMANEVNQLSEQHTFLEKDLAATRSRFKAAEVKEKEIQRTLLDDEEREDLETFISKNENRNNEQEKLFLQKMIGQLDSQMAREGKPLSNSIFYMMLSLAFFSSALLFYIGQELVSGVVAIIWIVALSFIYIKRKQKIKVLNELNILKSREIERLHQLEASKAAYDPASIMEAKKKIEQDNGQRQEWHYHKLEKERAKREYENLSKRYEMIEKTLSKKQDELLRWMEERNFPLSMPIPELLRTLDNIRSAKKNLHTVQTAKEERITLQNWISQFEQEIYGLAAVFQIEQIGSPTSLLMKLEMKIEEEKTTKEKKERIQEQRLEEMKQYEKIKAKMEQYEKAMVELFQQAGCETEEEYFSKGNKWAEKEKLIEKMNLLNQQIHMHIPNEEEKRQVEKELEANQDEFEPRMIQLSNRLTEIEQLETDLFKRLAEIRVELSILEEGGDYDSNVQKLEMKKSAFREYAEEWAVYALALDILRKTKERYRKERLPKVVEIATNYFSIMTNGAYHSIRVPVEGEEFTVESALGIRYSPKELSRGTQEQLYLSLRLALTLVYPAAIRFPILLDDLLVHFDHDRMEAAINVLKEHSKAHQILFFTCHEHIAAEFGEKEAAYVTM</sequence>
<dbReference type="PANTHER" id="PTHR41259:SF1">
    <property type="entry name" value="DOUBLE-STRAND BREAK REPAIR RAD50 ATPASE, PUTATIVE-RELATED"/>
    <property type="match status" value="1"/>
</dbReference>
<feature type="transmembrane region" description="Helical" evidence="2">
    <location>
        <begin position="466"/>
        <end position="483"/>
    </location>
</feature>
<keyword evidence="2" id="KW-0812">Transmembrane</keyword>
<evidence type="ECO:0000256" key="2">
    <source>
        <dbReference type="SAM" id="Phobius"/>
    </source>
</evidence>
<feature type="coiled-coil region" evidence="1">
    <location>
        <begin position="375"/>
        <end position="402"/>
    </location>
</feature>
<comment type="caution">
    <text evidence="4">The sequence shown here is derived from an EMBL/GenBank/DDBJ whole genome shotgun (WGS) entry which is preliminary data.</text>
</comment>
<feature type="transmembrane region" description="Helical" evidence="2">
    <location>
        <begin position="489"/>
        <end position="507"/>
    </location>
</feature>
<dbReference type="OrthoDB" id="9764467at2"/>
<keyword evidence="2" id="KW-0472">Membrane</keyword>
<dbReference type="InterPro" id="IPR027417">
    <property type="entry name" value="P-loop_NTPase"/>
</dbReference>
<accession>A0A2U1JU83</accession>
<keyword evidence="1" id="KW-0175">Coiled coil</keyword>
<keyword evidence="2" id="KW-1133">Transmembrane helix</keyword>
<feature type="coiled-coil region" evidence="1">
    <location>
        <begin position="205"/>
        <end position="239"/>
    </location>
</feature>
<protein>
    <recommendedName>
        <fullName evidence="3">YhaN AAA domain-containing protein</fullName>
    </recommendedName>
</protein>
<dbReference type="PANTHER" id="PTHR41259">
    <property type="entry name" value="DOUBLE-STRAND BREAK REPAIR RAD50 ATPASE, PUTATIVE-RELATED"/>
    <property type="match status" value="1"/>
</dbReference>
<dbReference type="EMBL" id="QCZG01000036">
    <property type="protein sequence ID" value="PWA08509.1"/>
    <property type="molecule type" value="Genomic_DNA"/>
</dbReference>
<dbReference type="RefSeq" id="WP_116555644.1">
    <property type="nucleotide sequence ID" value="NZ_QCZG01000036.1"/>
</dbReference>
<evidence type="ECO:0000313" key="4">
    <source>
        <dbReference type="EMBL" id="PWA08509.1"/>
    </source>
</evidence>
<gene>
    <name evidence="4" type="ORF">DCC39_14620</name>
</gene>
<organism evidence="4 5">
    <name type="scientific">Pueribacillus theae</name>
    <dbReference type="NCBI Taxonomy" id="2171751"/>
    <lineage>
        <taxon>Bacteria</taxon>
        <taxon>Bacillati</taxon>
        <taxon>Bacillota</taxon>
        <taxon>Bacilli</taxon>
        <taxon>Bacillales</taxon>
        <taxon>Bacillaceae</taxon>
        <taxon>Pueribacillus</taxon>
    </lineage>
</organism>
<proteinExistence type="predicted"/>
<evidence type="ECO:0000313" key="5">
    <source>
        <dbReference type="Proteomes" id="UP000245998"/>
    </source>
</evidence>